<dbReference type="Proteomes" id="UP000824093">
    <property type="component" value="Unassembled WGS sequence"/>
</dbReference>
<accession>A0A9D1SAC7</accession>
<dbReference type="GO" id="GO:0003700">
    <property type="term" value="F:DNA-binding transcription factor activity"/>
    <property type="evidence" value="ECO:0007669"/>
    <property type="project" value="InterPro"/>
</dbReference>
<proteinExistence type="predicted"/>
<gene>
    <name evidence="3" type="ORF">IAB70_06715</name>
</gene>
<dbReference type="InterPro" id="IPR047057">
    <property type="entry name" value="MerR_fam"/>
</dbReference>
<feature type="domain" description="HTH merR-type" evidence="2">
    <location>
        <begin position="1"/>
        <end position="69"/>
    </location>
</feature>
<dbReference type="Gene3D" id="1.10.1660.10">
    <property type="match status" value="1"/>
</dbReference>
<dbReference type="InterPro" id="IPR000551">
    <property type="entry name" value="MerR-type_HTH_dom"/>
</dbReference>
<reference evidence="3" key="2">
    <citation type="journal article" date="2021" name="PeerJ">
        <title>Extensive microbial diversity within the chicken gut microbiome revealed by metagenomics and culture.</title>
        <authorList>
            <person name="Gilroy R."/>
            <person name="Ravi A."/>
            <person name="Getino M."/>
            <person name="Pursley I."/>
            <person name="Horton D.L."/>
            <person name="Alikhan N.F."/>
            <person name="Baker D."/>
            <person name="Gharbi K."/>
            <person name="Hall N."/>
            <person name="Watson M."/>
            <person name="Adriaenssens E.M."/>
            <person name="Foster-Nyarko E."/>
            <person name="Jarju S."/>
            <person name="Secka A."/>
            <person name="Antonio M."/>
            <person name="Oren A."/>
            <person name="Chaudhuri R.R."/>
            <person name="La Ragione R."/>
            <person name="Hildebrand F."/>
            <person name="Pallen M.J."/>
        </authorList>
    </citation>
    <scope>NUCLEOTIDE SEQUENCE</scope>
    <source>
        <strain evidence="3">CHK195-15760</strain>
    </source>
</reference>
<dbReference type="PRINTS" id="PR00040">
    <property type="entry name" value="HTHMERR"/>
</dbReference>
<dbReference type="Pfam" id="PF13411">
    <property type="entry name" value="MerR_1"/>
    <property type="match status" value="1"/>
</dbReference>
<dbReference type="EMBL" id="DVNH01000049">
    <property type="protein sequence ID" value="HIU52283.1"/>
    <property type="molecule type" value="Genomic_DNA"/>
</dbReference>
<dbReference type="PROSITE" id="PS50937">
    <property type="entry name" value="HTH_MERR_2"/>
    <property type="match status" value="1"/>
</dbReference>
<dbReference type="AlphaFoldDB" id="A0A9D1SAC7"/>
<sequence>MTIAEVGKKYNLTPDTLRYYERIGLLQGVPRNKNGIRNYDEKTCKRIEFIKCMRDAGVEIEILIEYMSLFEKGKSTVEARKKLLEEQREKLLVKQKSINETIDRLNYKINLYEEIALGKRKDFTEDV</sequence>
<dbReference type="PANTHER" id="PTHR30204:SF98">
    <property type="entry name" value="HTH-TYPE TRANSCRIPTIONAL REGULATOR ADHR"/>
    <property type="match status" value="1"/>
</dbReference>
<dbReference type="GO" id="GO:0003677">
    <property type="term" value="F:DNA binding"/>
    <property type="evidence" value="ECO:0007669"/>
    <property type="project" value="UniProtKB-KW"/>
</dbReference>
<dbReference type="SUPFAM" id="SSF46955">
    <property type="entry name" value="Putative DNA-binding domain"/>
    <property type="match status" value="1"/>
</dbReference>
<evidence type="ECO:0000313" key="4">
    <source>
        <dbReference type="Proteomes" id="UP000824093"/>
    </source>
</evidence>
<dbReference type="PANTHER" id="PTHR30204">
    <property type="entry name" value="REDOX-CYCLING DRUG-SENSING TRANSCRIPTIONAL ACTIVATOR SOXR"/>
    <property type="match status" value="1"/>
</dbReference>
<dbReference type="CDD" id="cd01109">
    <property type="entry name" value="HTH_YyaN"/>
    <property type="match status" value="1"/>
</dbReference>
<protein>
    <submittedName>
        <fullName evidence="3">MerR family transcriptional regulator</fullName>
    </submittedName>
</protein>
<evidence type="ECO:0000256" key="1">
    <source>
        <dbReference type="ARBA" id="ARBA00023125"/>
    </source>
</evidence>
<evidence type="ECO:0000313" key="3">
    <source>
        <dbReference type="EMBL" id="HIU52283.1"/>
    </source>
</evidence>
<name>A0A9D1SAC7_9FIRM</name>
<reference evidence="3" key="1">
    <citation type="submission" date="2020-10" db="EMBL/GenBank/DDBJ databases">
        <authorList>
            <person name="Gilroy R."/>
        </authorList>
    </citation>
    <scope>NUCLEOTIDE SEQUENCE</scope>
    <source>
        <strain evidence="3">CHK195-15760</strain>
    </source>
</reference>
<organism evidence="3 4">
    <name type="scientific">Candidatus Merdicola faecigallinarum</name>
    <dbReference type="NCBI Taxonomy" id="2840862"/>
    <lineage>
        <taxon>Bacteria</taxon>
        <taxon>Bacillati</taxon>
        <taxon>Bacillota</taxon>
        <taxon>Clostridia</taxon>
        <taxon>Candidatus Merdicola</taxon>
    </lineage>
</organism>
<evidence type="ECO:0000259" key="2">
    <source>
        <dbReference type="PROSITE" id="PS50937"/>
    </source>
</evidence>
<keyword evidence="1" id="KW-0238">DNA-binding</keyword>
<comment type="caution">
    <text evidence="3">The sequence shown here is derived from an EMBL/GenBank/DDBJ whole genome shotgun (WGS) entry which is preliminary data.</text>
</comment>
<dbReference type="SMART" id="SM00422">
    <property type="entry name" value="HTH_MERR"/>
    <property type="match status" value="1"/>
</dbReference>
<dbReference type="InterPro" id="IPR009061">
    <property type="entry name" value="DNA-bd_dom_put_sf"/>
</dbReference>